<reference evidence="1 2" key="1">
    <citation type="submission" date="2019-12" db="EMBL/GenBank/DDBJ databases">
        <title>Genomic-based taxomic classification of the family Erythrobacteraceae.</title>
        <authorList>
            <person name="Xu L."/>
        </authorList>
    </citation>
    <scope>NUCLEOTIDE SEQUENCE [LARGE SCALE GENOMIC DNA]</scope>
    <source>
        <strain evidence="1 2">S36</strain>
    </source>
</reference>
<dbReference type="Proteomes" id="UP000469430">
    <property type="component" value="Unassembled WGS sequence"/>
</dbReference>
<dbReference type="InterPro" id="IPR011200">
    <property type="entry name" value="UCP012608"/>
</dbReference>
<comment type="caution">
    <text evidence="1">The sequence shown here is derived from an EMBL/GenBank/DDBJ whole genome shotgun (WGS) entry which is preliminary data.</text>
</comment>
<name>A0A6I4TUW2_9SPHN</name>
<dbReference type="PIRSF" id="PIRSF012608">
    <property type="entry name" value="UCP012608"/>
    <property type="match status" value="1"/>
</dbReference>
<protein>
    <submittedName>
        <fullName evidence="1">DUF2332 family protein</fullName>
    </submittedName>
</protein>
<keyword evidence="2" id="KW-1185">Reference proteome</keyword>
<proteinExistence type="predicted"/>
<dbReference type="AlphaFoldDB" id="A0A6I4TUW2"/>
<evidence type="ECO:0000313" key="2">
    <source>
        <dbReference type="Proteomes" id="UP000469430"/>
    </source>
</evidence>
<organism evidence="1 2">
    <name type="scientific">Croceibacterium xixiisoli</name>
    <dbReference type="NCBI Taxonomy" id="1476466"/>
    <lineage>
        <taxon>Bacteria</taxon>
        <taxon>Pseudomonadati</taxon>
        <taxon>Pseudomonadota</taxon>
        <taxon>Alphaproteobacteria</taxon>
        <taxon>Sphingomonadales</taxon>
        <taxon>Erythrobacteraceae</taxon>
        <taxon>Croceibacterium</taxon>
    </lineage>
</organism>
<evidence type="ECO:0000313" key="1">
    <source>
        <dbReference type="EMBL" id="MXO98537.1"/>
    </source>
</evidence>
<dbReference type="Pfam" id="PF10094">
    <property type="entry name" value="DUF2332"/>
    <property type="match status" value="1"/>
</dbReference>
<dbReference type="EMBL" id="WTYJ01000001">
    <property type="protein sequence ID" value="MXO98537.1"/>
    <property type="molecule type" value="Genomic_DNA"/>
</dbReference>
<dbReference type="OrthoDB" id="7666987at2"/>
<gene>
    <name evidence="1" type="ORF">GRI97_06000</name>
</gene>
<sequence>MEIADLAEAIAWQAAHSERAGAPRTGRVIRAELAVLDTDTKLAERLRNWPGLSLEDALPLRLAGGLHWLHLSGTDDALAPVYAGTITDQAQVDAIVAGLARRHDDLLLGWLDGPPQTNEAGRSAGVMAALLWLSGRLGPQFDMLEIGASAGINTMMDRYRYDLGGLTAGPADSPMRIAPEWRGPPPPAAQVAITGLRGCDVAPIDITDPVQALRLKAYIWADATDRMQRMEAAIALAAKRRPDVVAMDAGAFVAEQLARPQADGVTRVLFHTVMWQYLPQATRAGIMAAMERAGAQATPERPLAWISVETNRQTFRHEIGVRYWPGGAEQRQLGEAHPHGAWVEWAGVE</sequence>
<accession>A0A6I4TUW2</accession>